<feature type="compositionally biased region" description="Basic and acidic residues" evidence="12">
    <location>
        <begin position="359"/>
        <end position="368"/>
    </location>
</feature>
<dbReference type="InterPro" id="IPR003616">
    <property type="entry name" value="Post-SET_dom"/>
</dbReference>
<evidence type="ECO:0000256" key="10">
    <source>
        <dbReference type="ARBA" id="ARBA00049129"/>
    </source>
</evidence>
<dbReference type="PANTHER" id="PTHR45814:SF2">
    <property type="entry name" value="HISTONE-LYSINE N-METHYLTRANSFERASE SETD1"/>
    <property type="match status" value="1"/>
</dbReference>
<dbReference type="SMART" id="SM00508">
    <property type="entry name" value="PostSET"/>
    <property type="match status" value="1"/>
</dbReference>
<keyword evidence="7" id="KW-0539">Nucleus</keyword>
<evidence type="ECO:0000256" key="2">
    <source>
        <dbReference type="ARBA" id="ARBA00012182"/>
    </source>
</evidence>
<evidence type="ECO:0000313" key="16">
    <source>
        <dbReference type="WBParaSite" id="Gr19_v10_g3733.t2"/>
    </source>
</evidence>
<proteinExistence type="predicted"/>
<name>A0A914HRA3_GLORO</name>
<comment type="subcellular location">
    <subcellularLocation>
        <location evidence="1">Nucleus</location>
    </subcellularLocation>
</comment>
<feature type="compositionally biased region" description="Low complexity" evidence="12">
    <location>
        <begin position="714"/>
        <end position="726"/>
    </location>
</feature>
<evidence type="ECO:0000256" key="1">
    <source>
        <dbReference type="ARBA" id="ARBA00004123"/>
    </source>
</evidence>
<dbReference type="InterPro" id="IPR046341">
    <property type="entry name" value="SET_dom_sf"/>
</dbReference>
<feature type="region of interest" description="Disordered" evidence="12">
    <location>
        <begin position="901"/>
        <end position="1051"/>
    </location>
</feature>
<dbReference type="InterPro" id="IPR044570">
    <property type="entry name" value="Set1-like"/>
</dbReference>
<feature type="compositionally biased region" description="Polar residues" evidence="12">
    <location>
        <begin position="25"/>
        <end position="35"/>
    </location>
</feature>
<dbReference type="PROSITE" id="PS50868">
    <property type="entry name" value="POST_SET"/>
    <property type="match status" value="1"/>
</dbReference>
<feature type="compositionally biased region" description="Low complexity" evidence="12">
    <location>
        <begin position="738"/>
        <end position="754"/>
    </location>
</feature>
<organism evidence="15 16">
    <name type="scientific">Globodera rostochiensis</name>
    <name type="common">Golden nematode worm</name>
    <name type="synonym">Heterodera rostochiensis</name>
    <dbReference type="NCBI Taxonomy" id="31243"/>
    <lineage>
        <taxon>Eukaryota</taxon>
        <taxon>Metazoa</taxon>
        <taxon>Ecdysozoa</taxon>
        <taxon>Nematoda</taxon>
        <taxon>Chromadorea</taxon>
        <taxon>Rhabditida</taxon>
        <taxon>Tylenchina</taxon>
        <taxon>Tylenchomorpha</taxon>
        <taxon>Tylenchoidea</taxon>
        <taxon>Heteroderidae</taxon>
        <taxon>Heteroderinae</taxon>
        <taxon>Globodera</taxon>
    </lineage>
</organism>
<feature type="region of interest" description="Disordered" evidence="12">
    <location>
        <begin position="429"/>
        <end position="559"/>
    </location>
</feature>
<feature type="compositionally biased region" description="Low complexity" evidence="12">
    <location>
        <begin position="429"/>
        <end position="440"/>
    </location>
</feature>
<feature type="coiled-coil region" evidence="11">
    <location>
        <begin position="796"/>
        <end position="823"/>
    </location>
</feature>
<feature type="domain" description="Post-SET" evidence="14">
    <location>
        <begin position="1618"/>
        <end position="1634"/>
    </location>
</feature>
<dbReference type="PANTHER" id="PTHR45814">
    <property type="entry name" value="HISTONE-LYSINE N-METHYLTRANSFERASE SETD1"/>
    <property type="match status" value="1"/>
</dbReference>
<feature type="compositionally biased region" description="Basic and acidic residues" evidence="12">
    <location>
        <begin position="620"/>
        <end position="633"/>
    </location>
</feature>
<protein>
    <recommendedName>
        <fullName evidence="2">[histone H3]-lysine(4) N-trimethyltransferase</fullName>
        <ecNumber evidence="2">2.1.1.354</ecNumber>
    </recommendedName>
</protein>
<dbReference type="GO" id="GO:0048188">
    <property type="term" value="C:Set1C/COMPASS complex"/>
    <property type="evidence" value="ECO:0007669"/>
    <property type="project" value="TreeGrafter"/>
</dbReference>
<dbReference type="EC" id="2.1.1.354" evidence="2"/>
<comment type="catalytic activity">
    <reaction evidence="8">
        <text>L-lysyl(4)-[histone H3] + 3 S-adenosyl-L-methionine = N(6),N(6),N(6)-trimethyl-L-lysyl(4)-[histone H3] + 3 S-adenosyl-L-homocysteine + 3 H(+)</text>
        <dbReference type="Rhea" id="RHEA:60260"/>
        <dbReference type="Rhea" id="RHEA-COMP:15537"/>
        <dbReference type="Rhea" id="RHEA-COMP:15547"/>
        <dbReference type="ChEBI" id="CHEBI:15378"/>
        <dbReference type="ChEBI" id="CHEBI:29969"/>
        <dbReference type="ChEBI" id="CHEBI:57856"/>
        <dbReference type="ChEBI" id="CHEBI:59789"/>
        <dbReference type="ChEBI" id="CHEBI:61961"/>
        <dbReference type="EC" id="2.1.1.354"/>
    </reaction>
</comment>
<feature type="compositionally biased region" description="Low complexity" evidence="12">
    <location>
        <begin position="596"/>
        <end position="606"/>
    </location>
</feature>
<dbReference type="InterPro" id="IPR012677">
    <property type="entry name" value="Nucleotide-bd_a/b_plait_sf"/>
</dbReference>
<keyword evidence="6" id="KW-0156">Chromatin regulator</keyword>
<keyword evidence="5" id="KW-0949">S-adenosyl-L-methionine</keyword>
<evidence type="ECO:0000256" key="7">
    <source>
        <dbReference type="ARBA" id="ARBA00023242"/>
    </source>
</evidence>
<accession>A0A914HRA3</accession>
<dbReference type="WBParaSite" id="Gr19_v10_g3733.t2">
    <property type="protein sequence ID" value="Gr19_v10_g3733.t2"/>
    <property type="gene ID" value="Gr19_v10_g3733"/>
</dbReference>
<feature type="compositionally biased region" description="Basic and acidic residues" evidence="12">
    <location>
        <begin position="649"/>
        <end position="677"/>
    </location>
</feature>
<evidence type="ECO:0000256" key="3">
    <source>
        <dbReference type="ARBA" id="ARBA00022603"/>
    </source>
</evidence>
<keyword evidence="15" id="KW-1185">Reference proteome</keyword>
<dbReference type="SMART" id="SM00317">
    <property type="entry name" value="SET"/>
    <property type="match status" value="1"/>
</dbReference>
<evidence type="ECO:0000256" key="8">
    <source>
        <dbReference type="ARBA" id="ARBA00047571"/>
    </source>
</evidence>
<feature type="domain" description="SET" evidence="13">
    <location>
        <begin position="1495"/>
        <end position="1612"/>
    </location>
</feature>
<evidence type="ECO:0000259" key="14">
    <source>
        <dbReference type="PROSITE" id="PS50868"/>
    </source>
</evidence>
<dbReference type="Gene3D" id="3.30.70.330">
    <property type="match status" value="1"/>
</dbReference>
<dbReference type="GO" id="GO:0032259">
    <property type="term" value="P:methylation"/>
    <property type="evidence" value="ECO:0007669"/>
    <property type="project" value="UniProtKB-KW"/>
</dbReference>
<feature type="compositionally biased region" description="Low complexity" evidence="12">
    <location>
        <begin position="999"/>
        <end position="1024"/>
    </location>
</feature>
<feature type="compositionally biased region" description="Basic residues" evidence="12">
    <location>
        <begin position="906"/>
        <end position="917"/>
    </location>
</feature>
<feature type="compositionally biased region" description="Low complexity" evidence="12">
    <location>
        <begin position="530"/>
        <end position="559"/>
    </location>
</feature>
<evidence type="ECO:0000259" key="13">
    <source>
        <dbReference type="PROSITE" id="PS50280"/>
    </source>
</evidence>
<keyword evidence="4" id="KW-0808">Transferase</keyword>
<dbReference type="InterPro" id="IPR035979">
    <property type="entry name" value="RBD_domain_sf"/>
</dbReference>
<dbReference type="PROSITE" id="PS50280">
    <property type="entry name" value="SET"/>
    <property type="match status" value="1"/>
</dbReference>
<dbReference type="GO" id="GO:0140999">
    <property type="term" value="F:histone H3K4 trimethyltransferase activity"/>
    <property type="evidence" value="ECO:0007669"/>
    <property type="project" value="UniProtKB-EC"/>
</dbReference>
<feature type="compositionally biased region" description="Acidic residues" evidence="12">
    <location>
        <begin position="1029"/>
        <end position="1047"/>
    </location>
</feature>
<dbReference type="GO" id="GO:0003676">
    <property type="term" value="F:nucleic acid binding"/>
    <property type="evidence" value="ECO:0007669"/>
    <property type="project" value="InterPro"/>
</dbReference>
<feature type="compositionally biased region" description="Low complexity" evidence="12">
    <location>
        <begin position="372"/>
        <end position="388"/>
    </location>
</feature>
<dbReference type="SUPFAM" id="SSF82199">
    <property type="entry name" value="SET domain"/>
    <property type="match status" value="1"/>
</dbReference>
<evidence type="ECO:0000256" key="6">
    <source>
        <dbReference type="ARBA" id="ARBA00022853"/>
    </source>
</evidence>
<feature type="compositionally biased region" description="Basic residues" evidence="12">
    <location>
        <begin position="678"/>
        <end position="689"/>
    </location>
</feature>
<comment type="catalytic activity">
    <reaction evidence="9">
        <text>N(6)-methyl-L-lysyl(4)-[histone H3] + S-adenosyl-L-methionine = N(6),N(6)-dimethyl-L-lysyl(4)-[histone H3] + S-adenosyl-L-homocysteine + H(+)</text>
        <dbReference type="Rhea" id="RHEA:60268"/>
        <dbReference type="Rhea" id="RHEA-COMP:15540"/>
        <dbReference type="Rhea" id="RHEA-COMP:15543"/>
        <dbReference type="ChEBI" id="CHEBI:15378"/>
        <dbReference type="ChEBI" id="CHEBI:57856"/>
        <dbReference type="ChEBI" id="CHEBI:59789"/>
        <dbReference type="ChEBI" id="CHEBI:61929"/>
        <dbReference type="ChEBI" id="CHEBI:61976"/>
    </reaction>
</comment>
<evidence type="ECO:0000256" key="9">
    <source>
        <dbReference type="ARBA" id="ARBA00047583"/>
    </source>
</evidence>
<feature type="compositionally biased region" description="Low complexity" evidence="12">
    <location>
        <begin position="493"/>
        <end position="520"/>
    </location>
</feature>
<sequence length="1634" mass="180935">MIAKISATDERNSNVKAPSERGSPCQHSEMPSTSTNPPPHHQNPTSSCHHNRQQNGGQPHYSHWGEFQKKQIHAWKRLPHPHDPDNDAKCIFRVHGICVEFPEHNTDKVVDPRRPFDPRRAKTGMELQVPDFTLDDEFCTIPPFREIALVGLNDNIDEKFLKELCKKIPSATATKQSQNANNNGHCGAEPFELLIYRHPITGRHMGMALIDFGHRVESEAFIARYNGKTMMGKAVQCYFDPFAYKLGELFKASTDGMELALPMRYKLVFNQHTIEHIRTLLVVKYGIVQAGQTEDKSEGLEKMKTDQDNMDKRKKDKKVVLVFNNSSRRSNGTSSVVALSATPMTAAATIELKTELEQEQQDINRGEDGDGEAAAAQEQRQQNGANAEDGNAVVKKEPTTNHLYVAPSSATSALGGVVGSIKQEVVIPSVPSLSSSPPASATTDKKQQEQQHAISTAASSPKGLQSLPPPRLVNPPLLSSPTKTNHHVHHHNSSGGTTSTQQCFTTTTTTTTSSASTSTSKQLEHTSNGSCSTPTPLTNSSTNSNTISPSSCFLSSPSKGSLESRLAALLHRRSAAANRGGGSSSTSSVPVLNGTSSSAAAEASESTMKVSTVAKKKRDEKKPTTTTSRKDGRTATGAGSSNSNNSSGVKHETTIKRETTEKHRSWETKKKWDDGRHQKWSGGRHHHHYYNNQQQRKQCWEQPTRKQPQSTWPSSSSNTTFYNNNNRDMHRQHHQLRHQQFQRTDTTTTTTQTHTSKMDIFATTIRLTLNLFRTKLMLAVKEDIDRRVAVEAFKMLDKRFEEVEELEARRKKEEEEKQQNNRNGIDAASAVDGAVTTNTPRKAFIPLMLRNGLLDSLFPGAFPSIGKENSGSTSNGLFGMAYAQRIAISSLPQIRRKPVLKMPQDHHHHHHSHHHRWRKDDNRKRKKSISSSGSLLTEDDAETTTITTTKKRRRVELSDDDERMNSGSDRVDDDDEGDDYRSRRRMRSISVESSRRTRSPSTSSSISTATSSTTSSSSSAVASERPSETDEDDVEDEAKEEDVDEFEEHSSDVLAKRILPEASHGIDGVVVDDCLPEAIGGKGAGGVEAEHLVGSKEQKQEEEVADAISAVVVHCTTALPEAESSKVLQRLHGAELRSSKRWPKRTLADEDTVLREYMRNGLELEEIEYLKMAFKELDLADLMANISDTAIQNVRRMPCAGVQTQQPFVWVEPEGICETPPLFPKPYTDAKRPGYVYYYVDAELEGVVPNRTGSARTEGHFTRKRDLEKEQLLAQGIQRRALMRRAAAAAADPLHLRTTISTQDETVARHVSQALKSERAIARSLASAAPAYQLCTSSSTHSMDLCTADASLAAAAVGPSLFARANQLKVVHDQAIAGEEQGTTMRMIMKRRGRRRIVDMNVSTKCSSSSPSPLYPQDQAVHNCTLGVQTYESFGVMVKTRAKPFVLGRGINGDGGGRVCGVVHEGDGAGKEDGTAAQRGGYTTPRAKHSKYRSKMIKFARSRIHGWGLFALESIAQDEMIVEYVGEKIRPEVANVRELAYERQGIGSSYLFRIDDYNVIDATKKGNFARFINHSCQPNCYAKVLMVGGDKRIVIYSKRFIEKGEEITYDYKFPPEETKIPCLCGSAQCRGYLN</sequence>
<feature type="region of interest" description="Disordered" evidence="12">
    <location>
        <begin position="359"/>
        <end position="392"/>
    </location>
</feature>
<feature type="region of interest" description="Disordered" evidence="12">
    <location>
        <begin position="1"/>
        <end position="63"/>
    </location>
</feature>
<keyword evidence="3" id="KW-0489">Methyltransferase</keyword>
<evidence type="ECO:0000256" key="12">
    <source>
        <dbReference type="SAM" id="MobiDB-lite"/>
    </source>
</evidence>
<dbReference type="SUPFAM" id="SSF54928">
    <property type="entry name" value="RNA-binding domain, RBD"/>
    <property type="match status" value="1"/>
</dbReference>
<evidence type="ECO:0000256" key="11">
    <source>
        <dbReference type="SAM" id="Coils"/>
    </source>
</evidence>
<reference evidence="16" key="1">
    <citation type="submission" date="2022-11" db="UniProtKB">
        <authorList>
            <consortium name="WormBaseParasite"/>
        </authorList>
    </citation>
    <scope>IDENTIFICATION</scope>
</reference>
<feature type="region of interest" description="Disordered" evidence="12">
    <location>
        <begin position="576"/>
        <end position="754"/>
    </location>
</feature>
<feature type="compositionally biased region" description="Polar residues" evidence="12">
    <location>
        <begin position="42"/>
        <end position="57"/>
    </location>
</feature>
<comment type="catalytic activity">
    <reaction evidence="10">
        <text>N(6),N(6)-dimethyl-L-lysyl(4)-[histone H3] + S-adenosyl-L-methionine = N(6),N(6),N(6)-trimethyl-L-lysyl(4)-[histone H3] + S-adenosyl-L-homocysteine + H(+)</text>
        <dbReference type="Rhea" id="RHEA:60272"/>
        <dbReference type="Rhea" id="RHEA-COMP:15537"/>
        <dbReference type="Rhea" id="RHEA-COMP:15540"/>
        <dbReference type="ChEBI" id="CHEBI:15378"/>
        <dbReference type="ChEBI" id="CHEBI:57856"/>
        <dbReference type="ChEBI" id="CHEBI:59789"/>
        <dbReference type="ChEBI" id="CHEBI:61961"/>
        <dbReference type="ChEBI" id="CHEBI:61976"/>
    </reaction>
</comment>
<keyword evidence="11" id="KW-0175">Coiled coil</keyword>
<feature type="compositionally biased region" description="Polar residues" evidence="12">
    <location>
        <begin position="450"/>
        <end position="463"/>
    </location>
</feature>
<evidence type="ECO:0000313" key="15">
    <source>
        <dbReference type="Proteomes" id="UP000887572"/>
    </source>
</evidence>
<dbReference type="Gene3D" id="2.170.270.10">
    <property type="entry name" value="SET domain"/>
    <property type="match status" value="1"/>
</dbReference>
<evidence type="ECO:0000256" key="5">
    <source>
        <dbReference type="ARBA" id="ARBA00022691"/>
    </source>
</evidence>
<evidence type="ECO:0000256" key="4">
    <source>
        <dbReference type="ARBA" id="ARBA00022679"/>
    </source>
</evidence>
<dbReference type="Pfam" id="PF00856">
    <property type="entry name" value="SET"/>
    <property type="match status" value="1"/>
</dbReference>
<dbReference type="InterPro" id="IPR001214">
    <property type="entry name" value="SET_dom"/>
</dbReference>
<dbReference type="Proteomes" id="UP000887572">
    <property type="component" value="Unplaced"/>
</dbReference>